<evidence type="ECO:0000259" key="9">
    <source>
        <dbReference type="Pfam" id="PF04151"/>
    </source>
</evidence>
<dbReference type="PRINTS" id="PR00723">
    <property type="entry name" value="SUBTILISIN"/>
</dbReference>
<dbReference type="InterPro" id="IPR034204">
    <property type="entry name" value="PfSUB1-like_cat_dom"/>
</dbReference>
<dbReference type="PROSITE" id="PS51892">
    <property type="entry name" value="SUBTILASE"/>
    <property type="match status" value="1"/>
</dbReference>
<dbReference type="InterPro" id="IPR022398">
    <property type="entry name" value="Peptidase_S8_His-AS"/>
</dbReference>
<dbReference type="Pfam" id="PF00082">
    <property type="entry name" value="Peptidase_S8"/>
    <property type="match status" value="1"/>
</dbReference>
<feature type="active site" description="Charge relay system" evidence="5 6">
    <location>
        <position position="388"/>
    </location>
</feature>
<dbReference type="CDD" id="cd07473">
    <property type="entry name" value="Peptidases_S8_Subtilisin_like"/>
    <property type="match status" value="1"/>
</dbReference>
<feature type="active site" description="Charge relay system" evidence="5 6">
    <location>
        <position position="450"/>
    </location>
</feature>
<evidence type="ECO:0000256" key="1">
    <source>
        <dbReference type="ARBA" id="ARBA00011073"/>
    </source>
</evidence>
<protein>
    <submittedName>
        <fullName evidence="10">Peptidase S8</fullName>
    </submittedName>
</protein>
<dbReference type="Gene3D" id="2.60.120.380">
    <property type="match status" value="2"/>
</dbReference>
<evidence type="ECO:0000256" key="5">
    <source>
        <dbReference type="PIRSR" id="PIRSR615500-1"/>
    </source>
</evidence>
<feature type="domain" description="Peptidase C-terminal archaeal/bacterial" evidence="9">
    <location>
        <begin position="127"/>
        <end position="190"/>
    </location>
</feature>
<reference evidence="10 11" key="1">
    <citation type="submission" date="2017-10" db="EMBL/GenBank/DDBJ databases">
        <title>A large-scale comparative metagenomic study reveals the eutrophication-driven functional interactions in six Microcystis-epibionts communities.</title>
        <authorList>
            <person name="Li Q."/>
            <person name="Lin F."/>
        </authorList>
    </citation>
    <scope>NUCLEOTIDE SEQUENCE [LARGE SCALE GENOMIC DNA]</scope>
    <source>
        <strain evidence="10">TF09</strain>
    </source>
</reference>
<evidence type="ECO:0000256" key="3">
    <source>
        <dbReference type="ARBA" id="ARBA00022801"/>
    </source>
</evidence>
<evidence type="ECO:0000259" key="8">
    <source>
        <dbReference type="Pfam" id="PF00082"/>
    </source>
</evidence>
<dbReference type="InterPro" id="IPR000209">
    <property type="entry name" value="Peptidase_S8/S53_dom"/>
</dbReference>
<dbReference type="Pfam" id="PF04151">
    <property type="entry name" value="PPC"/>
    <property type="match status" value="2"/>
</dbReference>
<dbReference type="PROSITE" id="PS00137">
    <property type="entry name" value="SUBTILASE_HIS"/>
    <property type="match status" value="1"/>
</dbReference>
<dbReference type="Proteomes" id="UP000256873">
    <property type="component" value="Unassembled WGS sequence"/>
</dbReference>
<dbReference type="PANTHER" id="PTHR43399:SF4">
    <property type="entry name" value="CELL WALL-ASSOCIATED PROTEASE"/>
    <property type="match status" value="1"/>
</dbReference>
<evidence type="ECO:0000256" key="6">
    <source>
        <dbReference type="PROSITE-ProRule" id="PRU01240"/>
    </source>
</evidence>
<dbReference type="SUPFAM" id="SSF52743">
    <property type="entry name" value="Subtilisin-like"/>
    <property type="match status" value="1"/>
</dbReference>
<dbReference type="PROSITE" id="PS00138">
    <property type="entry name" value="SUBTILASE_SER"/>
    <property type="match status" value="1"/>
</dbReference>
<dbReference type="Gene3D" id="3.40.50.200">
    <property type="entry name" value="Peptidase S8/S53 domain"/>
    <property type="match status" value="1"/>
</dbReference>
<dbReference type="GO" id="GO:0004252">
    <property type="term" value="F:serine-type endopeptidase activity"/>
    <property type="evidence" value="ECO:0007669"/>
    <property type="project" value="UniProtKB-UniRule"/>
</dbReference>
<proteinExistence type="inferred from homology"/>
<evidence type="ECO:0000256" key="4">
    <source>
        <dbReference type="ARBA" id="ARBA00022825"/>
    </source>
</evidence>
<dbReference type="InterPro" id="IPR023828">
    <property type="entry name" value="Peptidase_S8_Ser-AS"/>
</dbReference>
<dbReference type="PANTHER" id="PTHR43399">
    <property type="entry name" value="SUBTILISIN-RELATED"/>
    <property type="match status" value="1"/>
</dbReference>
<evidence type="ECO:0000256" key="2">
    <source>
        <dbReference type="ARBA" id="ARBA00022670"/>
    </source>
</evidence>
<feature type="active site" description="Charge relay system" evidence="5 6">
    <location>
        <position position="611"/>
    </location>
</feature>
<dbReference type="PROSITE" id="PS00136">
    <property type="entry name" value="SUBTILASE_ASP"/>
    <property type="match status" value="1"/>
</dbReference>
<dbReference type="SUPFAM" id="SSF89260">
    <property type="entry name" value="Collagen-binding domain"/>
    <property type="match status" value="2"/>
</dbReference>
<comment type="caution">
    <text evidence="10">The sequence shown here is derived from an EMBL/GenBank/DDBJ whole genome shotgun (WGS) entry which is preliminary data.</text>
</comment>
<feature type="domain" description="Peptidase C-terminal archaeal/bacterial" evidence="9">
    <location>
        <begin position="240"/>
        <end position="303"/>
    </location>
</feature>
<comment type="similarity">
    <text evidence="1 6 7">Belongs to the peptidase S8 family.</text>
</comment>
<evidence type="ECO:0000313" key="11">
    <source>
        <dbReference type="Proteomes" id="UP000256873"/>
    </source>
</evidence>
<keyword evidence="4 6" id="KW-0720">Serine protease</keyword>
<dbReference type="InterPro" id="IPR015500">
    <property type="entry name" value="Peptidase_S8_subtilisin-rel"/>
</dbReference>
<dbReference type="InterPro" id="IPR023827">
    <property type="entry name" value="Peptidase_S8_Asp-AS"/>
</dbReference>
<keyword evidence="3 6" id="KW-0378">Hydrolase</keyword>
<sequence length="648" mass="66985">MLDQSFSLSDSNVLDDIFQLPTLGVGSGLGRSDLITPFVRKSLQGLDSDFLSNSLEEYQLELKNRWQSSESLSSWPNGGDFLTGQSSSAGLFSSVDLAGNTLATARAITVGSSTTSYTDWVGSTDTNDYYRFTLANSSNFNLGLTGLTADADVRLLNSSGSFIASSTNGGTASESITRQLSAGTYYIRVYPYQSANTNYNLAVSATSIDLAGNTLATARAITVGSSTTSYTDWVGSTDTNDYYSFSLANSGNFNLSLTGMTADGDVQLLNSGGSVIASSTNSGTASESITSQLSAGTYYIRVYPYQSANTNYNLAVSATSDGGGTGFNSTYGYGLVNAAAAVAQAISQPTFADVPNLGGNNWGNDMVNAPEAWARGYTGQGVTVAVIDSGVDISHQDLSNNIWGNTGEIAGNGIDDDGNGYTDDVYGWNFGIGQNNNNVLPGTSSSGQGHGTHVAGTIAAANNGIGMTGVAYNSRIMAIRMGDVDSQGRFTNGGNLAQAIRYAVDNGARVINMSLGWSDSTALRDALAYAASRNVITVSAAGNSSLSSPGTPAYYATQYGLSVGAVDSSRTIASFSNRAGTDSSMQHVMAPGVNVYSTVPGNGYASYSGTSMAAPHVAGVVALMLGANPNLTHAQVRSILTSSAVRLT</sequence>
<evidence type="ECO:0000256" key="7">
    <source>
        <dbReference type="RuleBase" id="RU003355"/>
    </source>
</evidence>
<gene>
    <name evidence="10" type="ORF">DWQ54_04955</name>
</gene>
<keyword evidence="2 6" id="KW-0645">Protease</keyword>
<dbReference type="InterPro" id="IPR051048">
    <property type="entry name" value="Peptidase_S8/S53_subtilisin"/>
</dbReference>
<dbReference type="InterPro" id="IPR036852">
    <property type="entry name" value="Peptidase_S8/S53_dom_sf"/>
</dbReference>
<dbReference type="InterPro" id="IPR007280">
    <property type="entry name" value="Peptidase_C_arc/bac"/>
</dbReference>
<accession>A0A3E0LBR6</accession>
<dbReference type="EMBL" id="QQWC01000001">
    <property type="protein sequence ID" value="REJ44825.1"/>
    <property type="molecule type" value="Genomic_DNA"/>
</dbReference>
<feature type="domain" description="Peptidase S8/S53" evidence="8">
    <location>
        <begin position="379"/>
        <end position="644"/>
    </location>
</feature>
<organism evidence="10 11">
    <name type="scientific">Microcystis flos-aquae TF09</name>
    <dbReference type="NCBI Taxonomy" id="2060473"/>
    <lineage>
        <taxon>Bacteria</taxon>
        <taxon>Bacillati</taxon>
        <taxon>Cyanobacteriota</taxon>
        <taxon>Cyanophyceae</taxon>
        <taxon>Oscillatoriophycideae</taxon>
        <taxon>Chroococcales</taxon>
        <taxon>Microcystaceae</taxon>
        <taxon>Microcystis</taxon>
    </lineage>
</organism>
<name>A0A3E0LBR6_9CHRO</name>
<dbReference type="AlphaFoldDB" id="A0A3E0LBR6"/>
<dbReference type="GO" id="GO:0006508">
    <property type="term" value="P:proteolysis"/>
    <property type="evidence" value="ECO:0007669"/>
    <property type="project" value="UniProtKB-KW"/>
</dbReference>
<evidence type="ECO:0000313" key="10">
    <source>
        <dbReference type="EMBL" id="REJ44825.1"/>
    </source>
</evidence>